<dbReference type="SUPFAM" id="SSF51197">
    <property type="entry name" value="Clavaminate synthase-like"/>
    <property type="match status" value="1"/>
</dbReference>
<evidence type="ECO:0000256" key="3">
    <source>
        <dbReference type="ARBA" id="ARBA00022723"/>
    </source>
</evidence>
<dbReference type="GO" id="GO:0046872">
    <property type="term" value="F:metal ion binding"/>
    <property type="evidence" value="ECO:0007669"/>
    <property type="project" value="UniProtKB-KW"/>
</dbReference>
<evidence type="ECO:0000256" key="5">
    <source>
        <dbReference type="ARBA" id="ARBA00023002"/>
    </source>
</evidence>
<keyword evidence="4 8" id="KW-0223">Dioxygenase</keyword>
<dbReference type="PANTHER" id="PTHR30468">
    <property type="entry name" value="ALPHA-KETOGLUTARATE-DEPENDENT SULFONATE DIOXYGENASE"/>
    <property type="match status" value="1"/>
</dbReference>
<dbReference type="EMBL" id="NOWT01000012">
    <property type="protein sequence ID" value="OYD83667.1"/>
    <property type="molecule type" value="Genomic_DNA"/>
</dbReference>
<dbReference type="GO" id="GO:0000908">
    <property type="term" value="F:taurine dioxygenase activity"/>
    <property type="evidence" value="ECO:0007669"/>
    <property type="project" value="TreeGrafter"/>
</dbReference>
<evidence type="ECO:0000256" key="1">
    <source>
        <dbReference type="ARBA" id="ARBA00001954"/>
    </source>
</evidence>
<feature type="domain" description="TauD/TfdA-like" evidence="7">
    <location>
        <begin position="11"/>
        <end position="276"/>
    </location>
</feature>
<organism evidence="8 9">
    <name type="scientific">Azospirillum brasilense</name>
    <dbReference type="NCBI Taxonomy" id="192"/>
    <lineage>
        <taxon>Bacteria</taxon>
        <taxon>Pseudomonadati</taxon>
        <taxon>Pseudomonadota</taxon>
        <taxon>Alphaproteobacteria</taxon>
        <taxon>Rhodospirillales</taxon>
        <taxon>Azospirillaceae</taxon>
        <taxon>Azospirillum</taxon>
    </lineage>
</organism>
<comment type="caution">
    <text evidence="8">The sequence shown here is derived from an EMBL/GenBank/DDBJ whole genome shotgun (WGS) entry which is preliminary data.</text>
</comment>
<reference evidence="8 9" key="1">
    <citation type="submission" date="2017-07" db="EMBL/GenBank/DDBJ databases">
        <title>Whole genome sequence of Azospirillum brasilense 2A1, a potential biofertilizer strain.</title>
        <authorList>
            <person name="Fontana C.A."/>
            <person name="Toffoli L.M."/>
            <person name="Salazar S.M."/>
            <person name="Puglisi E."/>
            <person name="Pedraza R."/>
            <person name="Bassi D."/>
            <person name="Cocconcelli P.S."/>
        </authorList>
    </citation>
    <scope>NUCLEOTIDE SEQUENCE [LARGE SCALE GENOMIC DNA]</scope>
    <source>
        <strain evidence="8 9">2A1</strain>
        <plasmid evidence="8">unnamed</plasmid>
    </source>
</reference>
<keyword evidence="3" id="KW-0479">Metal-binding</keyword>
<evidence type="ECO:0000259" key="7">
    <source>
        <dbReference type="Pfam" id="PF02668"/>
    </source>
</evidence>
<dbReference type="GO" id="GO:0005737">
    <property type="term" value="C:cytoplasm"/>
    <property type="evidence" value="ECO:0007669"/>
    <property type="project" value="TreeGrafter"/>
</dbReference>
<dbReference type="InterPro" id="IPR051323">
    <property type="entry name" value="AtsK-like"/>
</dbReference>
<evidence type="ECO:0000313" key="8">
    <source>
        <dbReference type="EMBL" id="OYD83667.1"/>
    </source>
</evidence>
<evidence type="ECO:0000313" key="9">
    <source>
        <dbReference type="Proteomes" id="UP000215367"/>
    </source>
</evidence>
<keyword evidence="6" id="KW-0408">Iron</keyword>
<dbReference type="AlphaFoldDB" id="A0A235HDS1"/>
<gene>
    <name evidence="8" type="ORF">CHT98_14330</name>
</gene>
<dbReference type="Pfam" id="PF02668">
    <property type="entry name" value="TauD"/>
    <property type="match status" value="1"/>
</dbReference>
<dbReference type="InterPro" id="IPR042098">
    <property type="entry name" value="TauD-like_sf"/>
</dbReference>
<dbReference type="Gene3D" id="3.60.130.10">
    <property type="entry name" value="Clavaminate synthase-like"/>
    <property type="match status" value="1"/>
</dbReference>
<dbReference type="RefSeq" id="WP_094303901.1">
    <property type="nucleotide sequence ID" value="NZ_NOWT01000012.1"/>
</dbReference>
<dbReference type="InterPro" id="IPR003819">
    <property type="entry name" value="TauD/TfdA-like"/>
</dbReference>
<comment type="similarity">
    <text evidence="2">Belongs to the TfdA dioxygenase family.</text>
</comment>
<dbReference type="PANTHER" id="PTHR30468:SF1">
    <property type="entry name" value="ALPHA-KETOGLUTARATE-DEPENDENT SULFONATE DIOXYGENASE"/>
    <property type="match status" value="1"/>
</dbReference>
<proteinExistence type="inferred from homology"/>
<sequence length="285" mass="31689">MPDISLPSLSITPVSPAIGARVEGLDLANPLSDAEAAALERALVTHQVLFFENQPLTPAAQRAFAARFGSLHVHPVYPNVPEQPEIMVLDTGPHNVTDNDVWHTDVTCIETPPAIVALSGKRIPPSGGDTVWASNIAAYNGLSEPLRRLLDPLTALHDFTKSFPEWRHSGDPETHNRWRAARDRHPPVTHPVVRVHPVSGAKALFVNENFTSRIVGLSDRESAAILDFLFDHISRPEFTVRWRWKADDLVLWDNRSTQHYAVNDYLPHSRLMHRATVLGDRPVGP</sequence>
<geneLocation type="plasmid" evidence="8">
    <name>unnamed</name>
</geneLocation>
<name>A0A235HDS1_AZOBR</name>
<keyword evidence="5" id="KW-0560">Oxidoreductase</keyword>
<evidence type="ECO:0000256" key="4">
    <source>
        <dbReference type="ARBA" id="ARBA00022964"/>
    </source>
</evidence>
<evidence type="ECO:0000256" key="2">
    <source>
        <dbReference type="ARBA" id="ARBA00005896"/>
    </source>
</evidence>
<accession>A0A235HDS1</accession>
<dbReference type="NCBIfam" id="NF007104">
    <property type="entry name" value="PRK09553.1"/>
    <property type="match status" value="1"/>
</dbReference>
<dbReference type="FunFam" id="3.60.130.10:FF:000002">
    <property type="entry name" value="Alpha-ketoglutarate-dependent taurine dioxygenase"/>
    <property type="match status" value="1"/>
</dbReference>
<keyword evidence="8" id="KW-0614">Plasmid</keyword>
<comment type="cofactor">
    <cofactor evidence="1">
        <name>Fe(2+)</name>
        <dbReference type="ChEBI" id="CHEBI:29033"/>
    </cofactor>
</comment>
<evidence type="ECO:0000256" key="6">
    <source>
        <dbReference type="ARBA" id="ARBA00023004"/>
    </source>
</evidence>
<protein>
    <submittedName>
        <fullName evidence="8">Taurine dioxygenase</fullName>
    </submittedName>
</protein>
<dbReference type="Proteomes" id="UP000215367">
    <property type="component" value="Unassembled WGS sequence"/>
</dbReference>
<dbReference type="GO" id="GO:0006790">
    <property type="term" value="P:sulfur compound metabolic process"/>
    <property type="evidence" value="ECO:0007669"/>
    <property type="project" value="TreeGrafter"/>
</dbReference>